<evidence type="ECO:0000313" key="2">
    <source>
        <dbReference type="EMBL" id="TWF96869.1"/>
    </source>
</evidence>
<feature type="region of interest" description="Disordered" evidence="1">
    <location>
        <begin position="1"/>
        <end position="47"/>
    </location>
</feature>
<evidence type="ECO:0000313" key="3">
    <source>
        <dbReference type="Proteomes" id="UP000317940"/>
    </source>
</evidence>
<comment type="caution">
    <text evidence="2">The sequence shown here is derived from an EMBL/GenBank/DDBJ whole genome shotgun (WGS) entry which is preliminary data.</text>
</comment>
<name>A0A561UC03_9ACTN</name>
<accession>A0A561UC03</accession>
<dbReference type="AlphaFoldDB" id="A0A561UC03"/>
<reference evidence="2 3" key="1">
    <citation type="submission" date="2019-06" db="EMBL/GenBank/DDBJ databases">
        <title>Sequencing the genomes of 1000 actinobacteria strains.</title>
        <authorList>
            <person name="Klenk H.-P."/>
        </authorList>
    </citation>
    <scope>NUCLEOTIDE SEQUENCE [LARGE SCALE GENOMIC DNA]</scope>
    <source>
        <strain evidence="2 3">DSM 44826</strain>
    </source>
</reference>
<organism evidence="2 3">
    <name type="scientific">Kitasatospora viridis</name>
    <dbReference type="NCBI Taxonomy" id="281105"/>
    <lineage>
        <taxon>Bacteria</taxon>
        <taxon>Bacillati</taxon>
        <taxon>Actinomycetota</taxon>
        <taxon>Actinomycetes</taxon>
        <taxon>Kitasatosporales</taxon>
        <taxon>Streptomycetaceae</taxon>
        <taxon>Kitasatospora</taxon>
    </lineage>
</organism>
<dbReference type="Proteomes" id="UP000317940">
    <property type="component" value="Unassembled WGS sequence"/>
</dbReference>
<sequence length="47" mass="5164">MGRYDGLLPSPRQPDGLETSDLLSPRTARTRLVPAEPTGVLRTNRTT</sequence>
<keyword evidence="3" id="KW-1185">Reference proteome</keyword>
<gene>
    <name evidence="2" type="ORF">FHX73_11643</name>
</gene>
<protein>
    <submittedName>
        <fullName evidence="2">Uncharacterized protein</fullName>
    </submittedName>
</protein>
<evidence type="ECO:0000256" key="1">
    <source>
        <dbReference type="SAM" id="MobiDB-lite"/>
    </source>
</evidence>
<dbReference type="EMBL" id="VIWT01000001">
    <property type="protein sequence ID" value="TWF96869.1"/>
    <property type="molecule type" value="Genomic_DNA"/>
</dbReference>
<proteinExistence type="predicted"/>